<dbReference type="Proteomes" id="UP000273159">
    <property type="component" value="Unassembled WGS sequence"/>
</dbReference>
<accession>A0A3B0G6D3</accession>
<evidence type="ECO:0000313" key="3">
    <source>
        <dbReference type="Proteomes" id="UP000273159"/>
    </source>
</evidence>
<dbReference type="RefSeq" id="WP_120691353.1">
    <property type="nucleotide sequence ID" value="NZ_RBNH01000001.1"/>
</dbReference>
<evidence type="ECO:0000256" key="1">
    <source>
        <dbReference type="SAM" id="MobiDB-lite"/>
    </source>
</evidence>
<protein>
    <submittedName>
        <fullName evidence="2">Uncharacterized protein</fullName>
    </submittedName>
</protein>
<reference evidence="3" key="2">
    <citation type="submission" date="2018-10" db="EMBL/GenBank/DDBJ databases">
        <authorList>
            <person name="Wang Y."/>
            <person name="Wang J."/>
            <person name="Yang X."/>
            <person name="Wang Z."/>
            <person name="Huang Y."/>
        </authorList>
    </citation>
    <scope>NUCLEOTIDE SEQUENCE [LARGE SCALE GENOMIC DNA]</scope>
    <source>
        <strain evidence="3">J015</strain>
    </source>
</reference>
<name>A0A3B0G6D3_PSEPS</name>
<organism evidence="2 3">
    <name type="scientific">Pseudarthrobacter phenanthrenivorans</name>
    <name type="common">Arthrobacter phenanthrenivorans</name>
    <dbReference type="NCBI Taxonomy" id="361575"/>
    <lineage>
        <taxon>Bacteria</taxon>
        <taxon>Bacillati</taxon>
        <taxon>Actinomycetota</taxon>
        <taxon>Actinomycetes</taxon>
        <taxon>Micrococcales</taxon>
        <taxon>Micrococcaceae</taxon>
        <taxon>Pseudarthrobacter</taxon>
    </lineage>
</organism>
<gene>
    <name evidence="2" type="ORF">D7Z96_02080</name>
</gene>
<feature type="region of interest" description="Disordered" evidence="1">
    <location>
        <begin position="1"/>
        <end position="27"/>
    </location>
</feature>
<reference evidence="2 3" key="1">
    <citation type="submission" date="2018-10" db="EMBL/GenBank/DDBJ databases">
        <title>Genome-guide identification and characterization of bacteria that degrade polycyclic aromatic hydrocarbons and resist hexavalent chromium simultaneously.</title>
        <authorList>
            <person name="Feng H."/>
        </authorList>
    </citation>
    <scope>NUCLEOTIDE SEQUENCE [LARGE SCALE GENOMIC DNA]</scope>
    <source>
        <strain evidence="2 3">J015</strain>
    </source>
</reference>
<dbReference type="EMBL" id="RBNH01000001">
    <property type="protein sequence ID" value="RKO27730.1"/>
    <property type="molecule type" value="Genomic_DNA"/>
</dbReference>
<evidence type="ECO:0000313" key="2">
    <source>
        <dbReference type="EMBL" id="RKO27730.1"/>
    </source>
</evidence>
<dbReference type="AlphaFoldDB" id="A0A3B0G6D3"/>
<proteinExistence type="predicted"/>
<sequence>MTALTEPDDAAAQPSPDWPDPSEAGVTDPVVAQALVRLGALQQVPVSEHENVYNELHDELLAALNAQPADGGT</sequence>
<comment type="caution">
    <text evidence="2">The sequence shown here is derived from an EMBL/GenBank/DDBJ whole genome shotgun (WGS) entry which is preliminary data.</text>
</comment>